<dbReference type="RefSeq" id="WP_035620414.1">
    <property type="nucleotide sequence ID" value="NZ_JBEWQG010000005.1"/>
</dbReference>
<dbReference type="Pfam" id="PF04235">
    <property type="entry name" value="DUF418"/>
    <property type="match status" value="1"/>
</dbReference>
<feature type="domain" description="DUF418" evidence="2">
    <location>
        <begin position="230"/>
        <end position="391"/>
    </location>
</feature>
<evidence type="ECO:0000313" key="5">
    <source>
        <dbReference type="Proteomes" id="UP000028712"/>
    </source>
</evidence>
<reference evidence="4 6" key="2">
    <citation type="submission" date="2016-11" db="EMBL/GenBank/DDBJ databases">
        <title>Whole genomes of Flavobacteriaceae.</title>
        <authorList>
            <person name="Stine C."/>
            <person name="Li C."/>
            <person name="Tadesse D."/>
        </authorList>
    </citation>
    <scope>NUCLEOTIDE SEQUENCE [LARGE SCALE GENOMIC DNA]</scope>
    <source>
        <strain evidence="4 6">ATCC 29551</strain>
    </source>
</reference>
<dbReference type="InterPro" id="IPR052529">
    <property type="entry name" value="Bact_Transport_Assoc"/>
</dbReference>
<dbReference type="AlphaFoldDB" id="A0A086ALF9"/>
<feature type="transmembrane region" description="Helical" evidence="1">
    <location>
        <begin position="61"/>
        <end position="82"/>
    </location>
</feature>
<evidence type="ECO:0000259" key="2">
    <source>
        <dbReference type="Pfam" id="PF04235"/>
    </source>
</evidence>
<feature type="transmembrane region" description="Helical" evidence="1">
    <location>
        <begin position="353"/>
        <end position="373"/>
    </location>
</feature>
<name>A0A086ALF9_FLAHY</name>
<keyword evidence="1" id="KW-0472">Membrane</keyword>
<dbReference type="Proteomes" id="UP000198424">
    <property type="component" value="Unassembled WGS sequence"/>
</dbReference>
<proteinExistence type="predicted"/>
<evidence type="ECO:0000256" key="1">
    <source>
        <dbReference type="SAM" id="Phobius"/>
    </source>
</evidence>
<dbReference type="PANTHER" id="PTHR30590">
    <property type="entry name" value="INNER MEMBRANE PROTEIN"/>
    <property type="match status" value="1"/>
</dbReference>
<accession>A0A086ALF9</accession>
<protein>
    <recommendedName>
        <fullName evidence="2">DUF418 domain-containing protein</fullName>
    </recommendedName>
</protein>
<feature type="transmembrane region" description="Helical" evidence="1">
    <location>
        <begin position="279"/>
        <end position="304"/>
    </location>
</feature>
<feature type="transmembrane region" description="Helical" evidence="1">
    <location>
        <begin position="102"/>
        <end position="135"/>
    </location>
</feature>
<evidence type="ECO:0000313" key="3">
    <source>
        <dbReference type="EMBL" id="KFF17523.1"/>
    </source>
</evidence>
<feature type="transmembrane region" description="Helical" evidence="1">
    <location>
        <begin position="324"/>
        <end position="341"/>
    </location>
</feature>
<gene>
    <name evidence="4" type="ORF">B0A62_22710</name>
    <name evidence="3" type="ORF">IW20_07430</name>
</gene>
<keyword evidence="1" id="KW-1133">Transmembrane helix</keyword>
<sequence length="402" mass="46764">MSENAFSLKTPRIEVIDALRGLAIMAIMLLHNLEHFDFYYLPEYLPEPIKVLDKIIWDTLFFIFAGKSYAIFSLLFGFSFFIQYDNQRKKGNDFRWRYVWRLTILFIFGIVNTLFFSGDILMMYAVLGLILIPICNLNTKYVLIIATFLLMLPMEWFNFFNILFNPDYILPLNRSNAYYGDMYTYLTGSNSFVDHAVGNISVGRWASVFWSWENGRFFQAPALFMFGMIAGRKQLFVISEASIAFWKKALLYAIILFIPLFAFKTYLPELIANKDIVNSLLIIFTSWSNVTFMVVLVSTFVLLYQKEAINKVLVKLIPFGKMSLTSYFSQSILGSFIYYRFGLGLYQYTGATFGLLIGIILFLLQLGFCTWWLKTHKQGPLEYIWHKATWISFGKEKKTVAA</sequence>
<evidence type="ECO:0000313" key="6">
    <source>
        <dbReference type="Proteomes" id="UP000198424"/>
    </source>
</evidence>
<feature type="transmembrane region" description="Helical" evidence="1">
    <location>
        <begin position="141"/>
        <end position="164"/>
    </location>
</feature>
<dbReference type="OrthoDB" id="9807744at2"/>
<keyword evidence="1" id="KW-0812">Transmembrane</keyword>
<dbReference type="Proteomes" id="UP000028712">
    <property type="component" value="Unassembled WGS sequence"/>
</dbReference>
<dbReference type="InterPro" id="IPR007349">
    <property type="entry name" value="DUF418"/>
</dbReference>
<dbReference type="PANTHER" id="PTHR30590:SF2">
    <property type="entry name" value="INNER MEMBRANE PROTEIN"/>
    <property type="match status" value="1"/>
</dbReference>
<dbReference type="eggNOG" id="COG2311">
    <property type="taxonomic scope" value="Bacteria"/>
</dbReference>
<comment type="caution">
    <text evidence="3">The sequence shown here is derived from an EMBL/GenBank/DDBJ whole genome shotgun (WGS) entry which is preliminary data.</text>
</comment>
<keyword evidence="6" id="KW-1185">Reference proteome</keyword>
<reference evidence="3 5" key="1">
    <citation type="submission" date="2014-07" db="EMBL/GenBank/DDBJ databases">
        <title>Genome of Flavobacterium hydatis DSM 2063.</title>
        <authorList>
            <person name="Pipes S.E."/>
            <person name="Stropko S.J."/>
            <person name="Newman J.D."/>
        </authorList>
    </citation>
    <scope>NUCLEOTIDE SEQUENCE [LARGE SCALE GENOMIC DNA]</scope>
    <source>
        <strain evidence="3 5">DSM 2063</strain>
    </source>
</reference>
<feature type="transmembrane region" description="Helical" evidence="1">
    <location>
        <begin position="249"/>
        <end position="267"/>
    </location>
</feature>
<dbReference type="EMBL" id="MUGY01000038">
    <property type="protein sequence ID" value="OXA87595.1"/>
    <property type="molecule type" value="Genomic_DNA"/>
</dbReference>
<organism evidence="3 5">
    <name type="scientific">Flavobacterium hydatis</name>
    <name type="common">Cytophaga aquatilis</name>
    <dbReference type="NCBI Taxonomy" id="991"/>
    <lineage>
        <taxon>Bacteria</taxon>
        <taxon>Pseudomonadati</taxon>
        <taxon>Bacteroidota</taxon>
        <taxon>Flavobacteriia</taxon>
        <taxon>Flavobacteriales</taxon>
        <taxon>Flavobacteriaceae</taxon>
        <taxon>Flavobacterium</taxon>
    </lineage>
</organism>
<evidence type="ECO:0000313" key="4">
    <source>
        <dbReference type="EMBL" id="OXA87595.1"/>
    </source>
</evidence>
<dbReference type="EMBL" id="JPRM01000009">
    <property type="protein sequence ID" value="KFF17523.1"/>
    <property type="molecule type" value="Genomic_DNA"/>
</dbReference>